<dbReference type="SMART" id="SM00066">
    <property type="entry name" value="GAL4"/>
    <property type="match status" value="1"/>
</dbReference>
<dbReference type="SUPFAM" id="SSF57701">
    <property type="entry name" value="Zn2/Cys6 DNA-binding domain"/>
    <property type="match status" value="1"/>
</dbReference>
<dbReference type="PANTHER" id="PTHR31644:SF2">
    <property type="entry name" value="TRANSCRIPTIONAL ACTIVATOR ARO80-RELATED"/>
    <property type="match status" value="1"/>
</dbReference>
<feature type="region of interest" description="Disordered" evidence="1">
    <location>
        <begin position="1078"/>
        <end position="1100"/>
    </location>
</feature>
<dbReference type="Gene3D" id="4.10.240.10">
    <property type="entry name" value="Zn(2)-C6 fungal-type DNA-binding domain"/>
    <property type="match status" value="1"/>
</dbReference>
<protein>
    <recommendedName>
        <fullName evidence="2">Zn(2)-C6 fungal-type domain-containing protein</fullName>
    </recommendedName>
</protein>
<dbReference type="GO" id="GO:0009074">
    <property type="term" value="P:aromatic amino acid family catabolic process"/>
    <property type="evidence" value="ECO:0007669"/>
    <property type="project" value="TreeGrafter"/>
</dbReference>
<dbReference type="PANTHER" id="PTHR31644">
    <property type="entry name" value="TRANSCRIPTIONAL ACTIVATOR ARO80-RELATED"/>
    <property type="match status" value="1"/>
</dbReference>
<proteinExistence type="predicted"/>
<feature type="compositionally biased region" description="Basic residues" evidence="1">
    <location>
        <begin position="83"/>
        <end position="92"/>
    </location>
</feature>
<feature type="domain" description="Zn(2)-C6 fungal-type" evidence="2">
    <location>
        <begin position="41"/>
        <end position="77"/>
    </location>
</feature>
<dbReference type="Pfam" id="PF00172">
    <property type="entry name" value="Zn_clus"/>
    <property type="match status" value="1"/>
</dbReference>
<dbReference type="InterPro" id="IPR036864">
    <property type="entry name" value="Zn2-C6_fun-type_DNA-bd_sf"/>
</dbReference>
<keyword evidence="4" id="KW-1185">Reference proteome</keyword>
<sequence>MMEAYNASNNTDNTTVPPVTIPTAESTIPQKQIKHKRLYKACLNCRTRKVKCDLGPVDNPHDPPCGRCKRERKECIFVERHKRGPKPSKYKNSRMDTADNYDNNNNACIDTQGSGDTISTKRKKRKIKHRNNNEVFTNDTANTGSWRSIVIEPTIERFNSISGYHQHKSTILTNGDGEQIGKDAGNAEDSSGTRHYDKKRTEDDNFNEHDENNNDSDNEDKSHQILNTEVSTTHGALEFLAKAAGSVAKEDFRDYVDAENKYEEYESREGMDSSLKKKDSKLKTSERKMEPHAEKFTNKDRKKLPSDNSVVSHNLQPTITSKTVGSLYAITQINGINPVTNQSNNQEEQYCYYEDASTKNSSDQNNADKQCGVDASDNNCNRTSIPPVDKLRFVRPKPSLQLKDIEYIDVILTEYEARCLIRLFFLTLHPYFPHVPIHLQDEDELAKYPLLLCSILTISSRYHPFTEIHEPMFLTAGKGREGGVEEEEEEEEEAYELLLKKNIEIHERLWIYCQRLISQTVWAEASTRSIGTVLAFLLFTEWNPRAIHWRWSDYANVEEPGTQLPHGGNKNENENEKKNKNKNKNKNSETGGIGLTGLSTMRRSDRMSWMLSGSAVRLAQDMGFINSSTKIFLATHISEINIAMNMNQRSILSQSLNEISFNGDSFDGNAPYGDGLGADTRSGINSMFTKETWDRWDKILEEMKGNGKLKKNVINDLKCEFLNDEKVLYYSNTEDASTATNIDASYSKHHTNNSFGNNTGNLKFSFTQRAKIELLRIMNIGYESIYSGDVRLYSSDTKHNLAILGILSPLIESWYNRYKSLLKPCNVVSTFKACDLSKFCDKKYIFKINKKLDGESLISDYYYCQLYIYSLALQISNSAPSVTNTVLRLSEITKHARYVELAYNAAKEILNSAIRIHKLNLLKYMPVRWVTRIVRSVAFVVKCCLTLASDDGNNNLGKDKNNSHDILTLSVIPIEETIQIIQNTSIILREASPDELHLCTRYSTILMYLCTEMKLKNKYENTKEKIKLPKVVKISEMYKNNNLDTVNSSEEEEEEEEIFKPDTNVVECTNSYNDIPSNIYNKSNDNNNNNNNNNDNIIRGNFGKQKNNIFNNVEDKQCDENMENFERRTSVCCKVVPEFRFNVDKMVENSSSNTISNGDNNMNGNNTDVLNWFNDNVDDIGLNFVEPWTEMIEQHFFQKDLPPS</sequence>
<evidence type="ECO:0000259" key="2">
    <source>
        <dbReference type="PROSITE" id="PS50048"/>
    </source>
</evidence>
<organism evidence="3 4">
    <name type="scientific">Saccharomycodes ludwigii</name>
    <dbReference type="NCBI Taxonomy" id="36035"/>
    <lineage>
        <taxon>Eukaryota</taxon>
        <taxon>Fungi</taxon>
        <taxon>Dikarya</taxon>
        <taxon>Ascomycota</taxon>
        <taxon>Saccharomycotina</taxon>
        <taxon>Saccharomycetes</taxon>
        <taxon>Saccharomycodales</taxon>
        <taxon>Saccharomycodaceae</taxon>
        <taxon>Saccharomycodes</taxon>
    </lineage>
</organism>
<dbReference type="CDD" id="cd00067">
    <property type="entry name" value="GAL4"/>
    <property type="match status" value="1"/>
</dbReference>
<feature type="compositionally biased region" description="Low complexity" evidence="1">
    <location>
        <begin position="98"/>
        <end position="107"/>
    </location>
</feature>
<name>A0A376B3K8_9ASCO</name>
<reference evidence="4" key="1">
    <citation type="submission" date="2018-06" db="EMBL/GenBank/DDBJ databases">
        <authorList>
            <person name="Guldener U."/>
        </authorList>
    </citation>
    <scope>NUCLEOTIDE SEQUENCE [LARGE SCALE GENOMIC DNA]</scope>
    <source>
        <strain evidence="4">UTAD17</strain>
    </source>
</reference>
<feature type="region of interest" description="Disordered" evidence="1">
    <location>
        <begin position="560"/>
        <end position="598"/>
    </location>
</feature>
<dbReference type="Proteomes" id="UP000262825">
    <property type="component" value="Unassembled WGS sequence"/>
</dbReference>
<feature type="compositionally biased region" description="Basic and acidic residues" evidence="1">
    <location>
        <begin position="263"/>
        <end position="305"/>
    </location>
</feature>
<evidence type="ECO:0000256" key="1">
    <source>
        <dbReference type="SAM" id="MobiDB-lite"/>
    </source>
</evidence>
<feature type="compositionally biased region" description="Low complexity" evidence="1">
    <location>
        <begin position="1084"/>
        <end position="1096"/>
    </location>
</feature>
<feature type="compositionally biased region" description="Basic and acidic residues" evidence="1">
    <location>
        <begin position="569"/>
        <end position="578"/>
    </location>
</feature>
<feature type="region of interest" description="Disordered" evidence="1">
    <location>
        <begin position="172"/>
        <end position="221"/>
    </location>
</feature>
<feature type="compositionally biased region" description="Basic and acidic residues" evidence="1">
    <location>
        <begin position="191"/>
        <end position="212"/>
    </location>
</feature>
<feature type="compositionally biased region" description="Polar residues" evidence="1">
    <location>
        <begin position="108"/>
        <end position="118"/>
    </location>
</feature>
<dbReference type="InterPro" id="IPR001138">
    <property type="entry name" value="Zn2Cys6_DnaBD"/>
</dbReference>
<dbReference type="GO" id="GO:0008270">
    <property type="term" value="F:zinc ion binding"/>
    <property type="evidence" value="ECO:0007669"/>
    <property type="project" value="InterPro"/>
</dbReference>
<dbReference type="EMBL" id="UFAJ01000039">
    <property type="protein sequence ID" value="SSD58710.1"/>
    <property type="molecule type" value="Genomic_DNA"/>
</dbReference>
<dbReference type="InterPro" id="IPR052780">
    <property type="entry name" value="AAA_Catabolism_Regulators"/>
</dbReference>
<gene>
    <name evidence="3" type="ORF">SCODWIG_00471</name>
</gene>
<dbReference type="OrthoDB" id="2262349at2759"/>
<dbReference type="AlphaFoldDB" id="A0A376B3K8"/>
<evidence type="ECO:0000313" key="4">
    <source>
        <dbReference type="Proteomes" id="UP000262825"/>
    </source>
</evidence>
<feature type="region of interest" description="Disordered" evidence="1">
    <location>
        <begin position="263"/>
        <end position="314"/>
    </location>
</feature>
<dbReference type="PROSITE" id="PS00463">
    <property type="entry name" value="ZN2_CY6_FUNGAL_1"/>
    <property type="match status" value="1"/>
</dbReference>
<dbReference type="GO" id="GO:0045944">
    <property type="term" value="P:positive regulation of transcription by RNA polymerase II"/>
    <property type="evidence" value="ECO:0007669"/>
    <property type="project" value="TreeGrafter"/>
</dbReference>
<dbReference type="VEuPathDB" id="FungiDB:SCODWIG_00471"/>
<evidence type="ECO:0000313" key="3">
    <source>
        <dbReference type="EMBL" id="SSD58710.1"/>
    </source>
</evidence>
<dbReference type="GO" id="GO:0000981">
    <property type="term" value="F:DNA-binding transcription factor activity, RNA polymerase II-specific"/>
    <property type="evidence" value="ECO:0007669"/>
    <property type="project" value="InterPro"/>
</dbReference>
<dbReference type="PROSITE" id="PS50048">
    <property type="entry name" value="ZN2_CY6_FUNGAL_2"/>
    <property type="match status" value="1"/>
</dbReference>
<feature type="region of interest" description="Disordered" evidence="1">
    <location>
        <begin position="83"/>
        <end position="126"/>
    </location>
</feature>
<accession>A0A376B3K8</accession>
<dbReference type="GO" id="GO:0005634">
    <property type="term" value="C:nucleus"/>
    <property type="evidence" value="ECO:0007669"/>
    <property type="project" value="TreeGrafter"/>
</dbReference>